<dbReference type="Pfam" id="PF10607">
    <property type="entry name" value="CTLH"/>
    <property type="match status" value="1"/>
</dbReference>
<dbReference type="InterPro" id="IPR044063">
    <property type="entry name" value="ZF_RING_GID"/>
</dbReference>
<evidence type="ECO:0000256" key="2">
    <source>
        <dbReference type="ARBA" id="ARBA00010615"/>
    </source>
</evidence>
<feature type="region of interest" description="Disordered" evidence="8">
    <location>
        <begin position="411"/>
        <end position="434"/>
    </location>
</feature>
<dbReference type="AlphaFoldDB" id="A0A2U1J5W0"/>
<dbReference type="PROSITE" id="PS50897">
    <property type="entry name" value="CTLH"/>
    <property type="match status" value="1"/>
</dbReference>
<name>A0A2U1J5W0_SMIAN</name>
<dbReference type="InterPro" id="IPR006595">
    <property type="entry name" value="CTLH_C"/>
</dbReference>
<dbReference type="PANTHER" id="PTHR12170:SF2">
    <property type="entry name" value="E3 UBIQUITIN-PROTEIN TRANSFERASE MAEA"/>
    <property type="match status" value="1"/>
</dbReference>
<dbReference type="SMART" id="SM00443">
    <property type="entry name" value="G_patch"/>
    <property type="match status" value="1"/>
</dbReference>
<dbReference type="GO" id="GO:0008270">
    <property type="term" value="F:zinc ion binding"/>
    <property type="evidence" value="ECO:0007669"/>
    <property type="project" value="UniProtKB-KW"/>
</dbReference>
<evidence type="ECO:0000313" key="12">
    <source>
        <dbReference type="EMBL" id="PWA00470.1"/>
    </source>
</evidence>
<sequence>MEKINTENSYSIEHPFLKIVVEKLKKAVRQSQKQIEKEMSQIQVAVDNLPENNVDTSEDVQMDDVPEDNLIFKLKELKTKLKDKKTEERNLILQLNHRANHLKLLESFQSTNDPEYSTWSSKRVDRFLMDYMMKTGYQTSASNLATHSDLESFTDSQLFSQLINIQNSLLVQNSCKECLQWCSENKAALKRLKIGLEFELRLQEVTELARQRKSSEAIAYSKKHFKQLTDIQKQRLNQTLALLVIMPTTDCRRYKSLYSSERWPILADQFKTAAYQLYGFPSQPILSVLLQTGISALKTYSCTRSDPEDFNKNCPICSSNTLHNMSKNLPFSYHTNSSLVCRISGQKMNENNPPMRLPNGYVYSYSALKDISEKNSEISKSITKSEGSNNPADFYENLVFNSKEKIEESKETLKKSLPKSKSIGKETPNKQKTLPWTTTRYKNKSYNLSEKIKYCTACKQKVLQSKLTEHVAGIGHKMSISISQTQPVIFGIDDSNKGFQLLMKTGWKYGTGLGKSEQGRKFPIKVYKKVNKSGIGADTKNPLETKNKIVKDLGGKQIRLMQEKDERIRQHLFQILK</sequence>
<keyword evidence="6" id="KW-0862">Zinc</keyword>
<dbReference type="GO" id="GO:0043161">
    <property type="term" value="P:proteasome-mediated ubiquitin-dependent protein catabolic process"/>
    <property type="evidence" value="ECO:0007669"/>
    <property type="project" value="InterPro"/>
</dbReference>
<keyword evidence="13" id="KW-1185">Reference proteome</keyword>
<comment type="subcellular location">
    <subcellularLocation>
        <location evidence="1">Cytoplasm</location>
    </subcellularLocation>
</comment>
<dbReference type="GO" id="GO:0003676">
    <property type="term" value="F:nucleic acid binding"/>
    <property type="evidence" value="ECO:0007669"/>
    <property type="project" value="InterPro"/>
</dbReference>
<evidence type="ECO:0000256" key="1">
    <source>
        <dbReference type="ARBA" id="ARBA00004496"/>
    </source>
</evidence>
<protein>
    <recommendedName>
        <fullName evidence="14">G-patch domain-containing protein</fullName>
    </recommendedName>
</protein>
<evidence type="ECO:0000256" key="3">
    <source>
        <dbReference type="ARBA" id="ARBA00022490"/>
    </source>
</evidence>
<reference evidence="12 13" key="1">
    <citation type="journal article" date="2018" name="MBio">
        <title>Comparative Genomics Reveals the Core Gene Toolbox for the Fungus-Insect Symbiosis.</title>
        <authorList>
            <person name="Wang Y."/>
            <person name="Stata M."/>
            <person name="Wang W."/>
            <person name="Stajich J.E."/>
            <person name="White M.M."/>
            <person name="Moncalvo J.M."/>
        </authorList>
    </citation>
    <scope>NUCLEOTIDE SEQUENCE [LARGE SCALE GENOMIC DNA]</scope>
    <source>
        <strain evidence="12 13">AUS-126-30</strain>
    </source>
</reference>
<dbReference type="InterPro" id="IPR024964">
    <property type="entry name" value="CTLH/CRA"/>
</dbReference>
<evidence type="ECO:0000256" key="6">
    <source>
        <dbReference type="ARBA" id="ARBA00022833"/>
    </source>
</evidence>
<feature type="domain" description="CTLH" evidence="10">
    <location>
        <begin position="177"/>
        <end position="216"/>
    </location>
</feature>
<comment type="caution">
    <text evidence="12">The sequence shown here is derived from an EMBL/GenBank/DDBJ whole genome shotgun (WGS) entry which is preliminary data.</text>
</comment>
<feature type="domain" description="RING-Gid-type" evidence="11">
    <location>
        <begin position="314"/>
        <end position="383"/>
    </location>
</feature>
<evidence type="ECO:0000259" key="10">
    <source>
        <dbReference type="PROSITE" id="PS50897"/>
    </source>
</evidence>
<dbReference type="GO" id="GO:0005737">
    <property type="term" value="C:cytoplasm"/>
    <property type="evidence" value="ECO:0007669"/>
    <property type="project" value="UniProtKB-SubCell"/>
</dbReference>
<dbReference type="EMBL" id="MBFU01000333">
    <property type="protein sequence ID" value="PWA00470.1"/>
    <property type="molecule type" value="Genomic_DNA"/>
</dbReference>
<keyword evidence="5 7" id="KW-0863">Zinc-finger</keyword>
<dbReference type="PROSITE" id="PS50174">
    <property type="entry name" value="G_PATCH"/>
    <property type="match status" value="1"/>
</dbReference>
<dbReference type="GO" id="GO:0005634">
    <property type="term" value="C:nucleus"/>
    <property type="evidence" value="ECO:0007669"/>
    <property type="project" value="TreeGrafter"/>
</dbReference>
<organism evidence="12 13">
    <name type="scientific">Smittium angustum</name>
    <dbReference type="NCBI Taxonomy" id="133377"/>
    <lineage>
        <taxon>Eukaryota</taxon>
        <taxon>Fungi</taxon>
        <taxon>Fungi incertae sedis</taxon>
        <taxon>Zoopagomycota</taxon>
        <taxon>Kickxellomycotina</taxon>
        <taxon>Harpellomycetes</taxon>
        <taxon>Harpellales</taxon>
        <taxon>Legeriomycetaceae</taxon>
        <taxon>Smittium</taxon>
    </lineage>
</organism>
<dbReference type="GO" id="GO:0034657">
    <property type="term" value="C:GID complex"/>
    <property type="evidence" value="ECO:0007669"/>
    <property type="project" value="TreeGrafter"/>
</dbReference>
<dbReference type="SMART" id="SM00757">
    <property type="entry name" value="CRA"/>
    <property type="match status" value="1"/>
</dbReference>
<evidence type="ECO:0000259" key="9">
    <source>
        <dbReference type="PROSITE" id="PS50174"/>
    </source>
</evidence>
<feature type="zinc finger region" description="RING-Gid-type" evidence="7">
    <location>
        <begin position="314"/>
        <end position="383"/>
    </location>
</feature>
<evidence type="ECO:0000256" key="4">
    <source>
        <dbReference type="ARBA" id="ARBA00022723"/>
    </source>
</evidence>
<dbReference type="CDD" id="cd16659">
    <property type="entry name" value="RING-Ubox_Emp"/>
    <property type="match status" value="1"/>
</dbReference>
<evidence type="ECO:0000313" key="13">
    <source>
        <dbReference type="Proteomes" id="UP000245591"/>
    </source>
</evidence>
<dbReference type="Pfam" id="PF01585">
    <property type="entry name" value="G-patch"/>
    <property type="match status" value="1"/>
</dbReference>
<keyword evidence="3" id="KW-0963">Cytoplasm</keyword>
<evidence type="ECO:0000256" key="8">
    <source>
        <dbReference type="SAM" id="MobiDB-lite"/>
    </source>
</evidence>
<dbReference type="PANTHER" id="PTHR12170">
    <property type="entry name" value="MACROPHAGE ERYTHROBLAST ATTACHER-RELATED"/>
    <property type="match status" value="1"/>
</dbReference>
<dbReference type="InterPro" id="IPR045098">
    <property type="entry name" value="Fyv10_fam"/>
</dbReference>
<evidence type="ECO:0000256" key="5">
    <source>
        <dbReference type="ARBA" id="ARBA00022771"/>
    </source>
</evidence>
<comment type="similarity">
    <text evidence="2">Belongs to the FYV10 family.</text>
</comment>
<keyword evidence="4" id="KW-0479">Metal-binding</keyword>
<dbReference type="InterPro" id="IPR013144">
    <property type="entry name" value="CRA_dom"/>
</dbReference>
<gene>
    <name evidence="12" type="ORF">BB558_003491</name>
</gene>
<feature type="domain" description="G-patch" evidence="9">
    <location>
        <begin position="494"/>
        <end position="540"/>
    </location>
</feature>
<dbReference type="Proteomes" id="UP000245591">
    <property type="component" value="Unassembled WGS sequence"/>
</dbReference>
<dbReference type="PROSITE" id="PS51867">
    <property type="entry name" value="ZF_RING_GID"/>
    <property type="match status" value="1"/>
</dbReference>
<dbReference type="GO" id="GO:0061630">
    <property type="term" value="F:ubiquitin protein ligase activity"/>
    <property type="evidence" value="ECO:0007669"/>
    <property type="project" value="InterPro"/>
</dbReference>
<evidence type="ECO:0000259" key="11">
    <source>
        <dbReference type="PROSITE" id="PS51867"/>
    </source>
</evidence>
<dbReference type="InterPro" id="IPR000467">
    <property type="entry name" value="G_patch_dom"/>
</dbReference>
<proteinExistence type="inferred from homology"/>
<accession>A0A2U1J5W0</accession>
<evidence type="ECO:0008006" key="14">
    <source>
        <dbReference type="Google" id="ProtNLM"/>
    </source>
</evidence>
<evidence type="ECO:0000256" key="7">
    <source>
        <dbReference type="PROSITE-ProRule" id="PRU01215"/>
    </source>
</evidence>